<proteinExistence type="predicted"/>
<sequence length="229" mass="27155">MERYSRIENKCQREIVLLKARPCAWSKCTFCDYIEDNSTCHDEMVRINEDVLSRVTGEYGVLEVIDSASIFELPQITLQNIKQIIQDKHIHTLFIEAHWIYRHRIQEIRDFFGIRTIIKIGIETFDDNFRNRVLNKNATFQSIEELKKYFDSPCLMVGIKGQTKEMIQKDIEILVNHFQHGTINIYRNNSTPIKRDDALVQWFMQNYAYLQDDPRYDFLCEPTDFGVGD</sequence>
<protein>
    <submittedName>
        <fullName evidence="2">Radical SAM protein</fullName>
    </submittedName>
</protein>
<dbReference type="SMART" id="SM00729">
    <property type="entry name" value="Elp3"/>
    <property type="match status" value="1"/>
</dbReference>
<reference evidence="2" key="1">
    <citation type="submission" date="2022-07" db="EMBL/GenBank/DDBJ databases">
        <title>Faecal culturing of patients with breast cancer.</title>
        <authorList>
            <person name="Teng N.M.Y."/>
            <person name="Kiu R."/>
            <person name="Evans R."/>
            <person name="Baker D.J."/>
            <person name="Zenner C."/>
            <person name="Robinson S.D."/>
            <person name="Hall L.J."/>
        </authorList>
    </citation>
    <scope>NUCLEOTIDE SEQUENCE</scope>
    <source>
        <strain evidence="2">LH1062</strain>
    </source>
</reference>
<gene>
    <name evidence="2" type="ORF">NMU03_03620</name>
</gene>
<evidence type="ECO:0000259" key="1">
    <source>
        <dbReference type="SMART" id="SM00729"/>
    </source>
</evidence>
<feature type="domain" description="Elp3/MiaA/NifB-like radical SAM core" evidence="1">
    <location>
        <begin position="13"/>
        <end position="221"/>
    </location>
</feature>
<evidence type="ECO:0000313" key="3">
    <source>
        <dbReference type="Proteomes" id="UP001060112"/>
    </source>
</evidence>
<dbReference type="Proteomes" id="UP001060112">
    <property type="component" value="Chromosome"/>
</dbReference>
<accession>A0ABY5I5C8</accession>
<keyword evidence="3" id="KW-1185">Reference proteome</keyword>
<name>A0ABY5I5C8_9FIRM</name>
<dbReference type="InterPro" id="IPR006638">
    <property type="entry name" value="Elp3/MiaA/NifB-like_rSAM"/>
</dbReference>
<organism evidence="2 3">
    <name type="scientific">Allocoprobacillus halotolerans</name>
    <dbReference type="NCBI Taxonomy" id="2944914"/>
    <lineage>
        <taxon>Bacteria</taxon>
        <taxon>Bacillati</taxon>
        <taxon>Bacillota</taxon>
        <taxon>Erysipelotrichia</taxon>
        <taxon>Erysipelotrichales</taxon>
        <taxon>Erysipelotrichaceae</taxon>
        <taxon>Allocoprobacillus</taxon>
    </lineage>
</organism>
<dbReference type="RefSeq" id="WP_290141340.1">
    <property type="nucleotide sequence ID" value="NZ_CP101620.1"/>
</dbReference>
<evidence type="ECO:0000313" key="2">
    <source>
        <dbReference type="EMBL" id="UTY39903.1"/>
    </source>
</evidence>
<dbReference type="EMBL" id="CP101620">
    <property type="protein sequence ID" value="UTY39903.1"/>
    <property type="molecule type" value="Genomic_DNA"/>
</dbReference>